<dbReference type="SUPFAM" id="SSF51735">
    <property type="entry name" value="NAD(P)-binding Rossmann-fold domains"/>
    <property type="match status" value="1"/>
</dbReference>
<evidence type="ECO:0000256" key="7">
    <source>
        <dbReference type="ARBA" id="ARBA00047464"/>
    </source>
</evidence>
<comment type="pathway">
    <text evidence="1 9 10">Porphyrin-containing compound metabolism; protoporphyrin-IX biosynthesis; 5-aminolevulinate from L-glutamyl-tRNA(Glu): step 1/2.</text>
</comment>
<protein>
    <recommendedName>
        <fullName evidence="8 9">Glutamyl-tRNA reductase</fullName>
        <shortName evidence="9">GluTR</shortName>
        <ecNumber evidence="3 9">1.2.1.70</ecNumber>
    </recommendedName>
</protein>
<evidence type="ECO:0000313" key="14">
    <source>
        <dbReference type="EMBL" id="TMQ58032.1"/>
    </source>
</evidence>
<dbReference type="Pfam" id="PF00745">
    <property type="entry name" value="GlutR_dimer"/>
    <property type="match status" value="1"/>
</dbReference>
<dbReference type="NCBIfam" id="TIGR01035">
    <property type="entry name" value="hemA"/>
    <property type="match status" value="1"/>
</dbReference>
<dbReference type="SUPFAM" id="SSF69075">
    <property type="entry name" value="Glutamyl tRNA-reductase dimerization domain"/>
    <property type="match status" value="1"/>
</dbReference>
<dbReference type="PANTHER" id="PTHR43013">
    <property type="entry name" value="GLUTAMYL-TRNA REDUCTASE"/>
    <property type="match status" value="1"/>
</dbReference>
<evidence type="ECO:0000256" key="6">
    <source>
        <dbReference type="ARBA" id="ARBA00023244"/>
    </source>
</evidence>
<dbReference type="HAMAP" id="MF_00087">
    <property type="entry name" value="Glu_tRNA_reductase"/>
    <property type="match status" value="1"/>
</dbReference>
<feature type="binding site" evidence="9">
    <location>
        <position position="205"/>
    </location>
    <ligand>
        <name>substrate</name>
    </ligand>
</feature>
<comment type="subunit">
    <text evidence="9">Homodimer.</text>
</comment>
<comment type="caution">
    <text evidence="14">The sequence shown here is derived from an EMBL/GenBank/DDBJ whole genome shotgun (WGS) entry which is preliminary data.</text>
</comment>
<dbReference type="GO" id="GO:0050661">
    <property type="term" value="F:NADP binding"/>
    <property type="evidence" value="ECO:0007669"/>
    <property type="project" value="InterPro"/>
</dbReference>
<dbReference type="Proteomes" id="UP000316852">
    <property type="component" value="Unassembled WGS sequence"/>
</dbReference>
<comment type="function">
    <text evidence="9">Catalyzes the NADPH-dependent reduction of glutamyl-tRNA(Glu) to glutamate 1-semialdehyde (GSA).</text>
</comment>
<dbReference type="GO" id="GO:0019353">
    <property type="term" value="P:protoporphyrinogen IX biosynthetic process from glutamate"/>
    <property type="evidence" value="ECO:0007669"/>
    <property type="project" value="TreeGrafter"/>
</dbReference>
<feature type="site" description="Important for activity" evidence="9">
    <location>
        <position position="195"/>
    </location>
</feature>
<evidence type="ECO:0000259" key="12">
    <source>
        <dbReference type="Pfam" id="PF01488"/>
    </source>
</evidence>
<dbReference type="InterPro" id="IPR036291">
    <property type="entry name" value="NAD(P)-bd_dom_sf"/>
</dbReference>
<dbReference type="InterPro" id="IPR015896">
    <property type="entry name" value="4pyrrol_synth_GluRdtase_dimer"/>
</dbReference>
<dbReference type="InterPro" id="IPR006151">
    <property type="entry name" value="Shikm_DH/Glu-tRNA_Rdtase"/>
</dbReference>
<dbReference type="Gene3D" id="3.40.50.720">
    <property type="entry name" value="NAD(P)-binding Rossmann-like Domain"/>
    <property type="match status" value="1"/>
</dbReference>
<dbReference type="CDD" id="cd05213">
    <property type="entry name" value="NAD_bind_Glutamyl_tRNA_reduct"/>
    <property type="match status" value="1"/>
</dbReference>
<evidence type="ECO:0000259" key="13">
    <source>
        <dbReference type="Pfam" id="PF05201"/>
    </source>
</evidence>
<feature type="active site" description="Nucleophile" evidence="9">
    <location>
        <position position="146"/>
    </location>
</feature>
<name>A0A538T324_UNCEI</name>
<feature type="binding site" evidence="9">
    <location>
        <begin position="145"/>
        <end position="148"/>
    </location>
    <ligand>
        <name>substrate</name>
    </ligand>
</feature>
<proteinExistence type="inferred from homology"/>
<dbReference type="Pfam" id="PF01488">
    <property type="entry name" value="Shikimate_DH"/>
    <property type="match status" value="1"/>
</dbReference>
<accession>A0A538T324</accession>
<evidence type="ECO:0000256" key="9">
    <source>
        <dbReference type="HAMAP-Rule" id="MF_00087"/>
    </source>
</evidence>
<keyword evidence="4 9" id="KW-0521">NADP</keyword>
<comment type="miscellaneous">
    <text evidence="9">During catalysis, the active site Cys acts as a nucleophile attacking the alpha-carbonyl group of tRNA-bound glutamate with the formation of a thioester intermediate between enzyme and glutamate, and the concomitant release of tRNA(Glu). The thioester intermediate is finally reduced by direct hydride transfer from NADPH, to form the product GSA.</text>
</comment>
<evidence type="ECO:0000256" key="1">
    <source>
        <dbReference type="ARBA" id="ARBA00005059"/>
    </source>
</evidence>
<reference evidence="14 15" key="1">
    <citation type="journal article" date="2019" name="Nat. Microbiol.">
        <title>Mediterranean grassland soil C-N compound turnover is dependent on rainfall and depth, and is mediated by genomically divergent microorganisms.</title>
        <authorList>
            <person name="Diamond S."/>
            <person name="Andeer P.F."/>
            <person name="Li Z."/>
            <person name="Crits-Christoph A."/>
            <person name="Burstein D."/>
            <person name="Anantharaman K."/>
            <person name="Lane K.R."/>
            <person name="Thomas B.C."/>
            <person name="Pan C."/>
            <person name="Northen T.R."/>
            <person name="Banfield J.F."/>
        </authorList>
    </citation>
    <scope>NUCLEOTIDE SEQUENCE [LARGE SCALE GENOMIC DNA]</scope>
    <source>
        <strain evidence="14">WS_6</strain>
    </source>
</reference>
<dbReference type="EC" id="1.2.1.70" evidence="3 9"/>
<organism evidence="14 15">
    <name type="scientific">Eiseniibacteriota bacterium</name>
    <dbReference type="NCBI Taxonomy" id="2212470"/>
    <lineage>
        <taxon>Bacteria</taxon>
        <taxon>Candidatus Eiseniibacteriota</taxon>
    </lineage>
</organism>
<comment type="catalytic activity">
    <reaction evidence="7 9 10">
        <text>(S)-4-amino-5-oxopentanoate + tRNA(Glu) + NADP(+) = L-glutamyl-tRNA(Glu) + NADPH + H(+)</text>
        <dbReference type="Rhea" id="RHEA:12344"/>
        <dbReference type="Rhea" id="RHEA-COMP:9663"/>
        <dbReference type="Rhea" id="RHEA-COMP:9680"/>
        <dbReference type="ChEBI" id="CHEBI:15378"/>
        <dbReference type="ChEBI" id="CHEBI:57501"/>
        <dbReference type="ChEBI" id="CHEBI:57783"/>
        <dbReference type="ChEBI" id="CHEBI:58349"/>
        <dbReference type="ChEBI" id="CHEBI:78442"/>
        <dbReference type="ChEBI" id="CHEBI:78520"/>
        <dbReference type="EC" id="1.2.1.70"/>
    </reaction>
</comment>
<comment type="domain">
    <text evidence="9">Possesses an unusual extended V-shaped dimeric structure with each monomer consisting of three distinct domains arranged along a curved 'spinal' alpha-helix. The N-terminal catalytic domain specifically recognizes the glutamate moiety of the substrate. The second domain is the NADPH-binding domain, and the third C-terminal domain is responsible for dimerization.</text>
</comment>
<evidence type="ECO:0000256" key="5">
    <source>
        <dbReference type="ARBA" id="ARBA00023002"/>
    </source>
</evidence>
<dbReference type="FunFam" id="3.40.50.720:FF:000031">
    <property type="entry name" value="Glutamyl-tRNA reductase"/>
    <property type="match status" value="1"/>
</dbReference>
<feature type="domain" description="Quinate/shikimate 5-dehydrogenase/glutamyl-tRNA reductase" evidence="12">
    <location>
        <begin position="268"/>
        <end position="401"/>
    </location>
</feature>
<keyword evidence="6 9" id="KW-0627">Porphyrin biosynthesis</keyword>
<evidence type="ECO:0000256" key="8">
    <source>
        <dbReference type="ARBA" id="ARBA00068659"/>
    </source>
</evidence>
<comment type="similarity">
    <text evidence="2 9 10">Belongs to the glutamyl-tRNA reductase family.</text>
</comment>
<dbReference type="Gene3D" id="3.30.460.30">
    <property type="entry name" value="Glutamyl-tRNA reductase, N-terminal domain"/>
    <property type="match status" value="1"/>
</dbReference>
<dbReference type="Pfam" id="PF05201">
    <property type="entry name" value="GlutR_N"/>
    <property type="match status" value="1"/>
</dbReference>
<feature type="binding site" evidence="9">
    <location>
        <position position="216"/>
    </location>
    <ligand>
        <name>substrate</name>
    </ligand>
</feature>
<sequence length="526" mass="57231">MCFSRWRSHWAWAGSSARGPDPSSIRRSGSRFSCGAFSRSRSWPITASAGEDHARSTCRSSDSPRCSCRGSRWISSSTPSTPSARGAPLAKATEASLDFLCVGLNHETSPLEIRDALVMNEEEVGRAIHVLRDRAGAEEAMILSTCNRTEVYARGAAVADLPLFVNDLLREIKGMDLGARGHRLYAYREPDSVRHLFRVACGLNSQVLGEPQIVGQVKDALTLAARSGGSGPVTERLLDAALRCAKRARTETGIGRGPISSVYAAVNLAAKVLGHLGTKRALVIGSGEMAGLAMCHLVDAGVGQFTIAARNRGRAESMAAHAAARVVSLEAIPVVLPGADIVVCATAAPGFIVMEAAVRAAMKIRKNRPLLLLDLAVPRDVDPLAARLPNVFLHDLDALAAIVAQSLEQRRAEVPKVETIIDDEVRRFMRWYGSLELKPTVTAFRGHFERIAQEELERHRGRFRPEDHPALESLTRAIVQKLLHRPTTRLNRAGEDGGQGLRRIDAVRELFGIGREEEPNEDRDPR</sequence>
<dbReference type="FunFam" id="3.30.460.30:FF:000001">
    <property type="entry name" value="Glutamyl-tRNA reductase"/>
    <property type="match status" value="1"/>
</dbReference>
<dbReference type="InterPro" id="IPR036453">
    <property type="entry name" value="GluRdtase_dimer_dom_sf"/>
</dbReference>
<evidence type="ECO:0000256" key="2">
    <source>
        <dbReference type="ARBA" id="ARBA00005916"/>
    </source>
</evidence>
<dbReference type="AlphaFoldDB" id="A0A538T324"/>
<dbReference type="InterPro" id="IPR015895">
    <property type="entry name" value="4pyrrol_synth_GluRdtase_N"/>
</dbReference>
<keyword evidence="5 9" id="KW-0560">Oxidoreductase</keyword>
<feature type="domain" description="Glutamyl-tRNA reductase N-terminal" evidence="13">
    <location>
        <begin position="102"/>
        <end position="252"/>
    </location>
</feature>
<evidence type="ECO:0000256" key="4">
    <source>
        <dbReference type="ARBA" id="ARBA00022857"/>
    </source>
</evidence>
<dbReference type="InterPro" id="IPR000343">
    <property type="entry name" value="4pyrrol_synth_GluRdtase"/>
</dbReference>
<feature type="binding site" evidence="9">
    <location>
        <begin position="210"/>
        <end position="212"/>
    </location>
    <ligand>
        <name>substrate</name>
    </ligand>
</feature>
<dbReference type="SUPFAM" id="SSF69742">
    <property type="entry name" value="Glutamyl tRNA-reductase catalytic, N-terminal domain"/>
    <property type="match status" value="1"/>
</dbReference>
<feature type="domain" description="Tetrapyrrole biosynthesis glutamyl-tRNA reductase dimerisation" evidence="11">
    <location>
        <begin position="416"/>
        <end position="513"/>
    </location>
</feature>
<evidence type="ECO:0000313" key="15">
    <source>
        <dbReference type="Proteomes" id="UP000316852"/>
    </source>
</evidence>
<dbReference type="UniPathway" id="UPA00251">
    <property type="reaction ID" value="UER00316"/>
</dbReference>
<dbReference type="GO" id="GO:0008883">
    <property type="term" value="F:glutamyl-tRNA reductase activity"/>
    <property type="evidence" value="ECO:0007669"/>
    <property type="project" value="UniProtKB-UniRule"/>
</dbReference>
<evidence type="ECO:0000259" key="11">
    <source>
        <dbReference type="Pfam" id="PF00745"/>
    </source>
</evidence>
<gene>
    <name evidence="9" type="primary">hemA</name>
    <name evidence="14" type="ORF">E6K76_08985</name>
</gene>
<feature type="binding site" evidence="9">
    <location>
        <begin position="285"/>
        <end position="290"/>
    </location>
    <ligand>
        <name>NADP(+)</name>
        <dbReference type="ChEBI" id="CHEBI:58349"/>
    </ligand>
</feature>
<dbReference type="InterPro" id="IPR036343">
    <property type="entry name" value="GluRdtase_N_sf"/>
</dbReference>
<dbReference type="PANTHER" id="PTHR43013:SF1">
    <property type="entry name" value="GLUTAMYL-TRNA REDUCTASE"/>
    <property type="match status" value="1"/>
</dbReference>
<evidence type="ECO:0000256" key="10">
    <source>
        <dbReference type="RuleBase" id="RU000584"/>
    </source>
</evidence>
<dbReference type="EMBL" id="VBOW01000042">
    <property type="protein sequence ID" value="TMQ58032.1"/>
    <property type="molecule type" value="Genomic_DNA"/>
</dbReference>
<evidence type="ECO:0000256" key="3">
    <source>
        <dbReference type="ARBA" id="ARBA00012970"/>
    </source>
</evidence>